<proteinExistence type="predicted"/>
<keyword evidence="1" id="KW-1133">Transmembrane helix</keyword>
<gene>
    <name evidence="2" type="ORF">H9653_05470</name>
</gene>
<reference evidence="2 3" key="1">
    <citation type="submission" date="2020-08" db="EMBL/GenBank/DDBJ databases">
        <title>A Genomic Blueprint of the Chicken Gut Microbiome.</title>
        <authorList>
            <person name="Gilroy R."/>
            <person name="Ravi A."/>
            <person name="Getino M."/>
            <person name="Pursley I."/>
            <person name="Horton D.L."/>
            <person name="Alikhan N.-F."/>
            <person name="Baker D."/>
            <person name="Gharbi K."/>
            <person name="Hall N."/>
            <person name="Watson M."/>
            <person name="Adriaenssens E.M."/>
            <person name="Foster-Nyarko E."/>
            <person name="Jarju S."/>
            <person name="Secka A."/>
            <person name="Antonio M."/>
            <person name="Oren A."/>
            <person name="Chaudhuri R."/>
            <person name="La Ragione R.M."/>
            <person name="Hildebrand F."/>
            <person name="Pallen M.J."/>
        </authorList>
    </citation>
    <scope>NUCLEOTIDE SEQUENCE [LARGE SCALE GENOMIC DNA]</scope>
    <source>
        <strain evidence="2 3">Sa4CVA2</strain>
    </source>
</reference>
<dbReference type="Proteomes" id="UP000606724">
    <property type="component" value="Unassembled WGS sequence"/>
</dbReference>
<evidence type="ECO:0000313" key="2">
    <source>
        <dbReference type="EMBL" id="MBD7947469.1"/>
    </source>
</evidence>
<keyword evidence="1" id="KW-0812">Transmembrane</keyword>
<feature type="transmembrane region" description="Helical" evidence="1">
    <location>
        <begin position="24"/>
        <end position="43"/>
    </location>
</feature>
<protein>
    <submittedName>
        <fullName evidence="2">Uncharacterized protein</fullName>
    </submittedName>
</protein>
<evidence type="ECO:0000256" key="1">
    <source>
        <dbReference type="SAM" id="Phobius"/>
    </source>
</evidence>
<dbReference type="RefSeq" id="WP_191691032.1">
    <property type="nucleotide sequence ID" value="NZ_JACSQR010000010.1"/>
</dbReference>
<dbReference type="EMBL" id="JACSQR010000010">
    <property type="protein sequence ID" value="MBD7947469.1"/>
    <property type="molecule type" value="Genomic_DNA"/>
</dbReference>
<comment type="caution">
    <text evidence="2">The sequence shown here is derived from an EMBL/GenBank/DDBJ whole genome shotgun (WGS) entry which is preliminary data.</text>
</comment>
<sequence>MDNGSKYFLNHHNRRSLLKNISRVVLKITGAGLALVFGFWLLLASNMGPVYLPQFMDGALDFWIRMTLLGLGLSIWLITAVWFVCFVLRYCHYLIKYYLTKRRL</sequence>
<evidence type="ECO:0000313" key="3">
    <source>
        <dbReference type="Proteomes" id="UP000606724"/>
    </source>
</evidence>
<keyword evidence="3" id="KW-1185">Reference proteome</keyword>
<name>A0ABR8RI36_9GAMM</name>
<keyword evidence="1" id="KW-0472">Membrane</keyword>
<organism evidence="2 3">
    <name type="scientific">Psychrobacter communis</name>
    <dbReference type="NCBI Taxonomy" id="2762238"/>
    <lineage>
        <taxon>Bacteria</taxon>
        <taxon>Pseudomonadati</taxon>
        <taxon>Pseudomonadota</taxon>
        <taxon>Gammaproteobacteria</taxon>
        <taxon>Moraxellales</taxon>
        <taxon>Moraxellaceae</taxon>
        <taxon>Psychrobacter</taxon>
    </lineage>
</organism>
<feature type="transmembrane region" description="Helical" evidence="1">
    <location>
        <begin position="63"/>
        <end position="88"/>
    </location>
</feature>
<accession>A0ABR8RI36</accession>